<accession>A0AC60PHE8</accession>
<organism evidence="1 2">
    <name type="scientific">Ixodes persulcatus</name>
    <name type="common">Taiga tick</name>
    <dbReference type="NCBI Taxonomy" id="34615"/>
    <lineage>
        <taxon>Eukaryota</taxon>
        <taxon>Metazoa</taxon>
        <taxon>Ecdysozoa</taxon>
        <taxon>Arthropoda</taxon>
        <taxon>Chelicerata</taxon>
        <taxon>Arachnida</taxon>
        <taxon>Acari</taxon>
        <taxon>Parasitiformes</taxon>
        <taxon>Ixodida</taxon>
        <taxon>Ixodoidea</taxon>
        <taxon>Ixodidae</taxon>
        <taxon>Ixodinae</taxon>
        <taxon>Ixodes</taxon>
    </lineage>
</organism>
<comment type="caution">
    <text evidence="1">The sequence shown here is derived from an EMBL/GenBank/DDBJ whole genome shotgun (WGS) entry which is preliminary data.</text>
</comment>
<proteinExistence type="predicted"/>
<protein>
    <submittedName>
        <fullName evidence="1">Uncharacterized protein</fullName>
    </submittedName>
</protein>
<keyword evidence="2" id="KW-1185">Reference proteome</keyword>
<sequence length="142" mass="15936">MVATALYAALNELSETDLPQQWLQRPKSSMPRQVARSVEIARKDLHFRKSQERHMVATALYAALNGLSETDLPQQWLQRPKSSMPRQVARSGQILNDKAASCIISKLTLLESPTLTFYQANADSHIEAQSSVASRLLRRCSD</sequence>
<evidence type="ECO:0000313" key="1">
    <source>
        <dbReference type="EMBL" id="KAG0419253.1"/>
    </source>
</evidence>
<reference evidence="1 2" key="1">
    <citation type="journal article" date="2020" name="Cell">
        <title>Large-Scale Comparative Analyses of Tick Genomes Elucidate Their Genetic Diversity and Vector Capacities.</title>
        <authorList>
            <consortium name="Tick Genome and Microbiome Consortium (TIGMIC)"/>
            <person name="Jia N."/>
            <person name="Wang J."/>
            <person name="Shi W."/>
            <person name="Du L."/>
            <person name="Sun Y."/>
            <person name="Zhan W."/>
            <person name="Jiang J.F."/>
            <person name="Wang Q."/>
            <person name="Zhang B."/>
            <person name="Ji P."/>
            <person name="Bell-Sakyi L."/>
            <person name="Cui X.M."/>
            <person name="Yuan T.T."/>
            <person name="Jiang B.G."/>
            <person name="Yang W.F."/>
            <person name="Lam T.T."/>
            <person name="Chang Q.C."/>
            <person name="Ding S.J."/>
            <person name="Wang X.J."/>
            <person name="Zhu J.G."/>
            <person name="Ruan X.D."/>
            <person name="Zhao L."/>
            <person name="Wei J.T."/>
            <person name="Ye R.Z."/>
            <person name="Que T.C."/>
            <person name="Du C.H."/>
            <person name="Zhou Y.H."/>
            <person name="Cheng J.X."/>
            <person name="Dai P.F."/>
            <person name="Guo W.B."/>
            <person name="Han X.H."/>
            <person name="Huang E.J."/>
            <person name="Li L.F."/>
            <person name="Wei W."/>
            <person name="Gao Y.C."/>
            <person name="Liu J.Z."/>
            <person name="Shao H.Z."/>
            <person name="Wang X."/>
            <person name="Wang C.C."/>
            <person name="Yang T.C."/>
            <person name="Huo Q.B."/>
            <person name="Li W."/>
            <person name="Chen H.Y."/>
            <person name="Chen S.E."/>
            <person name="Zhou L.G."/>
            <person name="Ni X.B."/>
            <person name="Tian J.H."/>
            <person name="Sheng Y."/>
            <person name="Liu T."/>
            <person name="Pan Y.S."/>
            <person name="Xia L.Y."/>
            <person name="Li J."/>
            <person name="Zhao F."/>
            <person name="Cao W.C."/>
        </authorList>
    </citation>
    <scope>NUCLEOTIDE SEQUENCE [LARGE SCALE GENOMIC DNA]</scope>
    <source>
        <strain evidence="1">Iper-2018</strain>
    </source>
</reference>
<gene>
    <name evidence="1" type="ORF">HPB47_004248</name>
</gene>
<dbReference type="EMBL" id="JABSTQ010010645">
    <property type="protein sequence ID" value="KAG0419253.1"/>
    <property type="molecule type" value="Genomic_DNA"/>
</dbReference>
<name>A0AC60PHE8_IXOPE</name>
<evidence type="ECO:0000313" key="2">
    <source>
        <dbReference type="Proteomes" id="UP000805193"/>
    </source>
</evidence>
<dbReference type="Proteomes" id="UP000805193">
    <property type="component" value="Unassembled WGS sequence"/>
</dbReference>